<evidence type="ECO:0000256" key="4">
    <source>
        <dbReference type="ARBA" id="ARBA00022692"/>
    </source>
</evidence>
<dbReference type="InterPro" id="IPR023996">
    <property type="entry name" value="TonB-dep_OMP_SusC/RagA"/>
</dbReference>
<keyword evidence="3 7" id="KW-1134">Transmembrane beta strand</keyword>
<comment type="similarity">
    <text evidence="7">Belongs to the TonB-dependent receptor family.</text>
</comment>
<dbReference type="InterPro" id="IPR036942">
    <property type="entry name" value="Beta-barrel_TonB_sf"/>
</dbReference>
<dbReference type="Pfam" id="PF07660">
    <property type="entry name" value="STN"/>
    <property type="match status" value="1"/>
</dbReference>
<evidence type="ECO:0000259" key="8">
    <source>
        <dbReference type="SMART" id="SM00965"/>
    </source>
</evidence>
<gene>
    <name evidence="9" type="ORF">DFQ12_3854</name>
</gene>
<evidence type="ECO:0000313" key="9">
    <source>
        <dbReference type="EMBL" id="RKE46705.1"/>
    </source>
</evidence>
<evidence type="ECO:0000313" key="10">
    <source>
        <dbReference type="Proteomes" id="UP000286246"/>
    </source>
</evidence>
<keyword evidence="2 7" id="KW-0813">Transport</keyword>
<dbReference type="InterPro" id="IPR023997">
    <property type="entry name" value="TonB-dep_OMP_SusC/RagA_CS"/>
</dbReference>
<dbReference type="Gene3D" id="3.55.50.30">
    <property type="match status" value="1"/>
</dbReference>
<keyword evidence="4 7" id="KW-0812">Transmembrane</keyword>
<dbReference type="InterPro" id="IPR011662">
    <property type="entry name" value="Secretin/TonB_short_N"/>
</dbReference>
<dbReference type="InterPro" id="IPR012910">
    <property type="entry name" value="Plug_dom"/>
</dbReference>
<keyword evidence="5 7" id="KW-0472">Membrane</keyword>
<dbReference type="Pfam" id="PF07715">
    <property type="entry name" value="Plug"/>
    <property type="match status" value="1"/>
</dbReference>
<sequence>MIFIQKNDYGNLVVRPKLKRWVLKMKLTILFTVLSILKLSATGFAQNVSLKAINSPLIEVMQNLQKQSGLPFLLNGKDIANTKINADLKNVSLEKALNIIFFNKSISWEVSDGTIVLQRSEKLDSGISVRKTENIQQSRTIQGKVTDERGNPLVGVSVRVKGTNTGVATNNEGNYSIAVSGSKLILQFSIVGFFGQEVQVTDQQSVNVIMKETFDDLEEVVVIGYGTQKKKLSTGATVQVKGEDLEKLSTPSILEALQSQSPGVQITQNSGMPGESFKVTIRGLGTINNSSPLYVIDGIAGGDINLLNPSDIESIDILKDAASAAIYGSRAANGVVLITTKQGKVGKMMFNLDSYTGFQNIYRKPSLLNAKEYMLIQDERRFNESGSGFDWANLIPKQYQQIMDGKWNGTNWLEEIENKNALLHNTSLNLTGGNEQSKFSLGYSITKRDGVLGKPVEPHLERHTFRLNSDHIFLKNDRFNVIKFGENVNYSFNKKSGIGIGNIYWNDVHNMLVGNPLLPVYNENGGYYDFNSKVADKWAFDAATLNPVADMFYRRGHNLSKSHALSANAYLEIQPIEGLIFKTNFGYRLNASSYRSYVPVFKLSTTSENPTDDINQNQSMGHNWVWENTLSYKLNYRNNHQLDVVLGQTLEKWGMGETVGAQSSNSIFPGQWDKAWVGNGQLLEGFPVSGNAWGQGSLASFFGRANYNFKETYMASFTMRADGSSNFAKGKRWGYFPSASLGWVMTNEEFLKNQDSWLNFLKIRGSWGQNGNASIPNFQYLSTIAIDNFGGYYFGNNKNTLIKGAYPDILPNPDVTWETSEQLNLGFDSRFVNNRLAIVFDWYKKSTIDWLIRAPILASYGTGAPFINGGDVNNTGVELGINWNDQKGDFRYGIGINGAYNKNKVVRIANREGIIHGRPDVLSQGTLPMYRAQVGFPIGYFYGYQTEGVFQNQAQIDALRNSGRGVLSNAQPGDLIFADMNGDGAITDDDKVMIGNPHPKFTGGLNLTFGYKGLDLAVTAIGSFGHQIAKSYRSFSDSPLQNYTTEVFQRWHGEGTSNRYPRLTAGSHSNFQNISDIYIENGDFVKLQNITMGYNFKSLWKKAPFSQARIYATVQNLVTFTNYSGMDPEIGYGDTESWVSGIDVGFYPQPRTILLGLNLKF</sequence>
<dbReference type="GO" id="GO:0009279">
    <property type="term" value="C:cell outer membrane"/>
    <property type="evidence" value="ECO:0007669"/>
    <property type="project" value="UniProtKB-SubCell"/>
</dbReference>
<dbReference type="InterPro" id="IPR008969">
    <property type="entry name" value="CarboxyPept-like_regulatory"/>
</dbReference>
<comment type="subcellular location">
    <subcellularLocation>
        <location evidence="1 7">Cell outer membrane</location>
        <topology evidence="1 7">Multi-pass membrane protein</topology>
    </subcellularLocation>
</comment>
<name>A0A420AQK8_SPHD1</name>
<organism evidence="9 10">
    <name type="scientific">Sphingobacterium detergens</name>
    <dbReference type="NCBI Taxonomy" id="1145106"/>
    <lineage>
        <taxon>Bacteria</taxon>
        <taxon>Pseudomonadati</taxon>
        <taxon>Bacteroidota</taxon>
        <taxon>Sphingobacteriia</taxon>
        <taxon>Sphingobacteriales</taxon>
        <taxon>Sphingobacteriaceae</taxon>
        <taxon>Sphingobacterium</taxon>
    </lineage>
</organism>
<dbReference type="EMBL" id="RAPY01000004">
    <property type="protein sequence ID" value="RKE46705.1"/>
    <property type="molecule type" value="Genomic_DNA"/>
</dbReference>
<evidence type="ECO:0000256" key="2">
    <source>
        <dbReference type="ARBA" id="ARBA00022448"/>
    </source>
</evidence>
<dbReference type="SUPFAM" id="SSF49464">
    <property type="entry name" value="Carboxypeptidase regulatory domain-like"/>
    <property type="match status" value="1"/>
</dbReference>
<proteinExistence type="inferred from homology"/>
<feature type="domain" description="Secretin/TonB short N-terminal" evidence="8">
    <location>
        <begin position="70"/>
        <end position="120"/>
    </location>
</feature>
<reference evidence="9 10" key="1">
    <citation type="submission" date="2018-09" db="EMBL/GenBank/DDBJ databases">
        <title>Genomic Encyclopedia of Type Strains, Phase III (KMG-III): the genomes of soil and plant-associated and newly described type strains.</title>
        <authorList>
            <person name="Whitman W."/>
        </authorList>
    </citation>
    <scope>NUCLEOTIDE SEQUENCE [LARGE SCALE GENOMIC DNA]</scope>
    <source>
        <strain evidence="9 10">CECT 7938</strain>
    </source>
</reference>
<dbReference type="RefSeq" id="WP_244211789.1">
    <property type="nucleotide sequence ID" value="NZ_RAPY01000004.1"/>
</dbReference>
<accession>A0A420AQK8</accession>
<dbReference type="NCBIfam" id="TIGR04057">
    <property type="entry name" value="SusC_RagA_signa"/>
    <property type="match status" value="1"/>
</dbReference>
<dbReference type="PROSITE" id="PS52016">
    <property type="entry name" value="TONB_DEPENDENT_REC_3"/>
    <property type="match status" value="1"/>
</dbReference>
<evidence type="ECO:0000256" key="3">
    <source>
        <dbReference type="ARBA" id="ARBA00022452"/>
    </source>
</evidence>
<evidence type="ECO:0000256" key="1">
    <source>
        <dbReference type="ARBA" id="ARBA00004571"/>
    </source>
</evidence>
<dbReference type="Gene3D" id="2.40.170.20">
    <property type="entry name" value="TonB-dependent receptor, beta-barrel domain"/>
    <property type="match status" value="1"/>
</dbReference>
<comment type="caution">
    <text evidence="9">The sequence shown here is derived from an EMBL/GenBank/DDBJ whole genome shotgun (WGS) entry which is preliminary data.</text>
</comment>
<dbReference type="Gene3D" id="2.170.130.10">
    <property type="entry name" value="TonB-dependent receptor, plug domain"/>
    <property type="match status" value="1"/>
</dbReference>
<dbReference type="InterPro" id="IPR039426">
    <property type="entry name" value="TonB-dep_rcpt-like"/>
</dbReference>
<protein>
    <submittedName>
        <fullName evidence="9">TonB-linked SusC/RagA family outer membrane protein</fullName>
    </submittedName>
</protein>
<dbReference type="Proteomes" id="UP000286246">
    <property type="component" value="Unassembled WGS sequence"/>
</dbReference>
<keyword evidence="10" id="KW-1185">Reference proteome</keyword>
<evidence type="ECO:0000256" key="5">
    <source>
        <dbReference type="ARBA" id="ARBA00023136"/>
    </source>
</evidence>
<dbReference type="Gene3D" id="2.60.40.1120">
    <property type="entry name" value="Carboxypeptidase-like, regulatory domain"/>
    <property type="match status" value="1"/>
</dbReference>
<dbReference type="Pfam" id="PF13715">
    <property type="entry name" value="CarbopepD_reg_2"/>
    <property type="match status" value="1"/>
</dbReference>
<keyword evidence="6 7" id="KW-0998">Cell outer membrane</keyword>
<dbReference type="NCBIfam" id="TIGR04056">
    <property type="entry name" value="OMP_RagA_SusC"/>
    <property type="match status" value="1"/>
</dbReference>
<evidence type="ECO:0000256" key="6">
    <source>
        <dbReference type="ARBA" id="ARBA00023237"/>
    </source>
</evidence>
<dbReference type="InterPro" id="IPR037066">
    <property type="entry name" value="Plug_dom_sf"/>
</dbReference>
<dbReference type="AlphaFoldDB" id="A0A420AQK8"/>
<dbReference type="SUPFAM" id="SSF56935">
    <property type="entry name" value="Porins"/>
    <property type="match status" value="1"/>
</dbReference>
<dbReference type="SMART" id="SM00965">
    <property type="entry name" value="STN"/>
    <property type="match status" value="1"/>
</dbReference>
<evidence type="ECO:0000256" key="7">
    <source>
        <dbReference type="PROSITE-ProRule" id="PRU01360"/>
    </source>
</evidence>